<proteinExistence type="predicted"/>
<dbReference type="GO" id="GO:0015562">
    <property type="term" value="F:efflux transmembrane transporter activity"/>
    <property type="evidence" value="ECO:0007669"/>
    <property type="project" value="InterPro"/>
</dbReference>
<dbReference type="SUPFAM" id="SSF56954">
    <property type="entry name" value="Outer membrane efflux proteins (OEP)"/>
    <property type="match status" value="1"/>
</dbReference>
<evidence type="ECO:0000313" key="3">
    <source>
        <dbReference type="EMBL" id="GJG33814.1"/>
    </source>
</evidence>
<dbReference type="Gene3D" id="1.20.1600.10">
    <property type="entry name" value="Outer membrane efflux proteins (OEP)"/>
    <property type="match status" value="1"/>
</dbReference>
<gene>
    <name evidence="3" type="ORF">PRMUPPPA20_19230</name>
</gene>
<evidence type="ECO:0000313" key="4">
    <source>
        <dbReference type="Proteomes" id="UP000887097"/>
    </source>
</evidence>
<dbReference type="GeneID" id="31500949"/>
<evidence type="ECO:0008006" key="5">
    <source>
        <dbReference type="Google" id="ProtNLM"/>
    </source>
</evidence>
<comment type="caution">
    <text evidence="3">The sequence shown here is derived from an EMBL/GenBank/DDBJ whole genome shotgun (WGS) entry which is preliminary data.</text>
</comment>
<dbReference type="EMBL" id="BPTT01000001">
    <property type="protein sequence ID" value="GJG33814.1"/>
    <property type="molecule type" value="Genomic_DNA"/>
</dbReference>
<name>A0AA37MPT4_XYLRU</name>
<dbReference type="RefSeq" id="WP_013065634.1">
    <property type="nucleotide sequence ID" value="NZ_BPTT01000001.1"/>
</dbReference>
<dbReference type="Proteomes" id="UP000887097">
    <property type="component" value="Unassembled WGS sequence"/>
</dbReference>
<evidence type="ECO:0000256" key="2">
    <source>
        <dbReference type="SAM" id="SignalP"/>
    </source>
</evidence>
<keyword evidence="1" id="KW-0175">Coiled coil</keyword>
<feature type="chain" id="PRO_5041280681" description="Outer membrane efflux protein" evidence="2">
    <location>
        <begin position="23"/>
        <end position="335"/>
    </location>
</feature>
<reference evidence="3" key="1">
    <citation type="submission" date="2021-08" db="EMBL/GenBank/DDBJ databases">
        <title>Prevotella lacticifex sp. nov., isolated from rumen of cow.</title>
        <authorList>
            <person name="Shinkai T."/>
            <person name="Ikeyama N."/>
            <person name="Kumagai M."/>
            <person name="Ohmori H."/>
            <person name="Sakamoto M."/>
            <person name="Ohkuma M."/>
            <person name="Mitsumori M."/>
        </authorList>
    </citation>
    <scope>NUCLEOTIDE SEQUENCE</scope>
    <source>
        <strain evidence="3">JCM 8259</strain>
    </source>
</reference>
<dbReference type="AlphaFoldDB" id="A0AA37MPT4"/>
<sequence>MNRFRRLIFIFAAAITSTTALAQFNESGISAGFFDSSNEKDINFSEFHLPPLSVLFENAKTSPQILSLEKARQLAEAEVAKQKRHIFSYITGHASYSFGMADMYGNNSSAYSPVIYQYQGTQQSYWNVGVNLAIPVEDILDLTAAVKRKRLEAEKVNIEKDILYDQIKQQIGALFVKITNNLVTLKTLGESAAAYQGAGALNKEDFENGNLEIQSYAETKRFESSQVTGYQNLQTEIITDIITLEILTHTPIITNATTEITLDKSINKTAKEIAKENKVTEKRIKKLEKEDKEKEIKLEKQLAKAEAKAAKADLKAAKAEAKASKAAKKAAKKTK</sequence>
<accession>A0AA37MPT4</accession>
<evidence type="ECO:0000256" key="1">
    <source>
        <dbReference type="SAM" id="Coils"/>
    </source>
</evidence>
<feature type="coiled-coil region" evidence="1">
    <location>
        <begin position="270"/>
        <end position="334"/>
    </location>
</feature>
<protein>
    <recommendedName>
        <fullName evidence="5">Outer membrane efflux protein</fullName>
    </recommendedName>
</protein>
<organism evidence="3 4">
    <name type="scientific">Xylanibacter ruminicola</name>
    <name type="common">Prevotella ruminicola</name>
    <dbReference type="NCBI Taxonomy" id="839"/>
    <lineage>
        <taxon>Bacteria</taxon>
        <taxon>Pseudomonadati</taxon>
        <taxon>Bacteroidota</taxon>
        <taxon>Bacteroidia</taxon>
        <taxon>Bacteroidales</taxon>
        <taxon>Prevotellaceae</taxon>
        <taxon>Xylanibacter</taxon>
    </lineage>
</organism>
<dbReference type="OMA" id="NAQMKIS"/>
<keyword evidence="2" id="KW-0732">Signal</keyword>
<feature type="signal peptide" evidence="2">
    <location>
        <begin position="1"/>
        <end position="22"/>
    </location>
</feature>